<dbReference type="Proteomes" id="UP001457282">
    <property type="component" value="Unassembled WGS sequence"/>
</dbReference>
<feature type="region of interest" description="Disordered" evidence="1">
    <location>
        <begin position="1"/>
        <end position="50"/>
    </location>
</feature>
<evidence type="ECO:0000256" key="1">
    <source>
        <dbReference type="SAM" id="MobiDB-lite"/>
    </source>
</evidence>
<evidence type="ECO:0000313" key="2">
    <source>
        <dbReference type="EMBL" id="KAK9939835.1"/>
    </source>
</evidence>
<evidence type="ECO:0000313" key="3">
    <source>
        <dbReference type="Proteomes" id="UP001457282"/>
    </source>
</evidence>
<dbReference type="EMBL" id="JBEDUW010000003">
    <property type="protein sequence ID" value="KAK9939835.1"/>
    <property type="molecule type" value="Genomic_DNA"/>
</dbReference>
<reference evidence="2 3" key="1">
    <citation type="journal article" date="2023" name="G3 (Bethesda)">
        <title>A chromosome-length genome assembly and annotation of blackberry (Rubus argutus, cv. 'Hillquist').</title>
        <authorList>
            <person name="Bruna T."/>
            <person name="Aryal R."/>
            <person name="Dudchenko O."/>
            <person name="Sargent D.J."/>
            <person name="Mead D."/>
            <person name="Buti M."/>
            <person name="Cavallini A."/>
            <person name="Hytonen T."/>
            <person name="Andres J."/>
            <person name="Pham M."/>
            <person name="Weisz D."/>
            <person name="Mascagni F."/>
            <person name="Usai G."/>
            <person name="Natali L."/>
            <person name="Bassil N."/>
            <person name="Fernandez G.E."/>
            <person name="Lomsadze A."/>
            <person name="Armour M."/>
            <person name="Olukolu B."/>
            <person name="Poorten T."/>
            <person name="Britton C."/>
            <person name="Davik J."/>
            <person name="Ashrafi H."/>
            <person name="Aiden E.L."/>
            <person name="Borodovsky M."/>
            <person name="Worthington M."/>
        </authorList>
    </citation>
    <scope>NUCLEOTIDE SEQUENCE [LARGE SCALE GENOMIC DNA]</scope>
    <source>
        <strain evidence="2">PI 553951</strain>
    </source>
</reference>
<keyword evidence="3" id="KW-1185">Reference proteome</keyword>
<name>A0AAW1XUT1_RUBAR</name>
<accession>A0AAW1XUT1</accession>
<gene>
    <name evidence="2" type="ORF">M0R45_016519</name>
</gene>
<comment type="caution">
    <text evidence="2">The sequence shown here is derived from an EMBL/GenBank/DDBJ whole genome shotgun (WGS) entry which is preliminary data.</text>
</comment>
<proteinExistence type="predicted"/>
<feature type="compositionally biased region" description="Low complexity" evidence="1">
    <location>
        <begin position="21"/>
        <end position="35"/>
    </location>
</feature>
<protein>
    <submittedName>
        <fullName evidence="2">Uncharacterized protein</fullName>
    </submittedName>
</protein>
<dbReference type="AlphaFoldDB" id="A0AAW1XUT1"/>
<sequence>MPRPRLHCQNHIPQSNPWPSTCKFTKPTTTTIKPPSQEMPLPRSSAVSPGRAVLEPPLPNPASPLATTTACTAHRRDLDAASGRRSSLPTSRDVPRTRAAFAPSIHRLLRSTALLTTPHRRTLHLCRRRLSRRPHLLDHDAIIDPNWRSPLLPHRPSTPLSLSL</sequence>
<organism evidence="2 3">
    <name type="scientific">Rubus argutus</name>
    <name type="common">Southern blackberry</name>
    <dbReference type="NCBI Taxonomy" id="59490"/>
    <lineage>
        <taxon>Eukaryota</taxon>
        <taxon>Viridiplantae</taxon>
        <taxon>Streptophyta</taxon>
        <taxon>Embryophyta</taxon>
        <taxon>Tracheophyta</taxon>
        <taxon>Spermatophyta</taxon>
        <taxon>Magnoliopsida</taxon>
        <taxon>eudicotyledons</taxon>
        <taxon>Gunneridae</taxon>
        <taxon>Pentapetalae</taxon>
        <taxon>rosids</taxon>
        <taxon>fabids</taxon>
        <taxon>Rosales</taxon>
        <taxon>Rosaceae</taxon>
        <taxon>Rosoideae</taxon>
        <taxon>Rosoideae incertae sedis</taxon>
        <taxon>Rubus</taxon>
    </lineage>
</organism>